<evidence type="ECO:0008006" key="10">
    <source>
        <dbReference type="Google" id="ProtNLM"/>
    </source>
</evidence>
<evidence type="ECO:0000256" key="7">
    <source>
        <dbReference type="SAM" id="SignalP"/>
    </source>
</evidence>
<reference evidence="9" key="1">
    <citation type="journal article" date="2017" name="Genome Biol.">
        <title>Comparative genomics reveals high biological diversity and specific adaptations in the industrially and medically important fungal genus Aspergillus.</title>
        <authorList>
            <person name="de Vries R.P."/>
            <person name="Riley R."/>
            <person name="Wiebenga A."/>
            <person name="Aguilar-Osorio G."/>
            <person name="Amillis S."/>
            <person name="Uchima C.A."/>
            <person name="Anderluh G."/>
            <person name="Asadollahi M."/>
            <person name="Askin M."/>
            <person name="Barry K."/>
            <person name="Battaglia E."/>
            <person name="Bayram O."/>
            <person name="Benocci T."/>
            <person name="Braus-Stromeyer S.A."/>
            <person name="Caldana C."/>
            <person name="Canovas D."/>
            <person name="Cerqueira G.C."/>
            <person name="Chen F."/>
            <person name="Chen W."/>
            <person name="Choi C."/>
            <person name="Clum A."/>
            <person name="Dos Santos R.A."/>
            <person name="Damasio A.R."/>
            <person name="Diallinas G."/>
            <person name="Emri T."/>
            <person name="Fekete E."/>
            <person name="Flipphi M."/>
            <person name="Freyberg S."/>
            <person name="Gallo A."/>
            <person name="Gournas C."/>
            <person name="Habgood R."/>
            <person name="Hainaut M."/>
            <person name="Harispe M.L."/>
            <person name="Henrissat B."/>
            <person name="Hilden K.S."/>
            <person name="Hope R."/>
            <person name="Hossain A."/>
            <person name="Karabika E."/>
            <person name="Karaffa L."/>
            <person name="Karanyi Z."/>
            <person name="Krasevec N."/>
            <person name="Kuo A."/>
            <person name="Kusch H."/>
            <person name="LaButti K."/>
            <person name="Lagendijk E.L."/>
            <person name="Lapidus A."/>
            <person name="Levasseur A."/>
            <person name="Lindquist E."/>
            <person name="Lipzen A."/>
            <person name="Logrieco A.F."/>
            <person name="MacCabe A."/>
            <person name="Maekelae M.R."/>
            <person name="Malavazi I."/>
            <person name="Melin P."/>
            <person name="Meyer V."/>
            <person name="Mielnichuk N."/>
            <person name="Miskei M."/>
            <person name="Molnar A.P."/>
            <person name="Mule G."/>
            <person name="Ngan C.Y."/>
            <person name="Orejas M."/>
            <person name="Orosz E."/>
            <person name="Ouedraogo J.P."/>
            <person name="Overkamp K.M."/>
            <person name="Park H.-S."/>
            <person name="Perrone G."/>
            <person name="Piumi F."/>
            <person name="Punt P.J."/>
            <person name="Ram A.F."/>
            <person name="Ramon A."/>
            <person name="Rauscher S."/>
            <person name="Record E."/>
            <person name="Riano-Pachon D.M."/>
            <person name="Robert V."/>
            <person name="Roehrig J."/>
            <person name="Ruller R."/>
            <person name="Salamov A."/>
            <person name="Salih N.S."/>
            <person name="Samson R.A."/>
            <person name="Sandor E."/>
            <person name="Sanguinetti M."/>
            <person name="Schuetze T."/>
            <person name="Sepcic K."/>
            <person name="Shelest E."/>
            <person name="Sherlock G."/>
            <person name="Sophianopoulou V."/>
            <person name="Squina F.M."/>
            <person name="Sun H."/>
            <person name="Susca A."/>
            <person name="Todd R.B."/>
            <person name="Tsang A."/>
            <person name="Unkles S.E."/>
            <person name="van de Wiele N."/>
            <person name="van Rossen-Uffink D."/>
            <person name="Oliveira J.V."/>
            <person name="Vesth T.C."/>
            <person name="Visser J."/>
            <person name="Yu J.-H."/>
            <person name="Zhou M."/>
            <person name="Andersen M.R."/>
            <person name="Archer D.B."/>
            <person name="Baker S.E."/>
            <person name="Benoit I."/>
            <person name="Brakhage A.A."/>
            <person name="Braus G.H."/>
            <person name="Fischer R."/>
            <person name="Frisvad J.C."/>
            <person name="Goldman G.H."/>
            <person name="Houbraken J."/>
            <person name="Oakley B."/>
            <person name="Pocsi I."/>
            <person name="Scazzocchio C."/>
            <person name="Seiboth B."/>
            <person name="vanKuyk P.A."/>
            <person name="Wortman J."/>
            <person name="Dyer P.S."/>
            <person name="Grigoriev I.V."/>
        </authorList>
    </citation>
    <scope>NUCLEOTIDE SEQUENCE [LARGE SCALE GENOMIC DNA]</scope>
    <source>
        <strain evidence="9">CBS 506.65</strain>
    </source>
</reference>
<comment type="subcellular location">
    <subcellularLocation>
        <location evidence="1">Endomembrane system</location>
        <topology evidence="1">Multi-pass membrane protein</topology>
    </subcellularLocation>
</comment>
<dbReference type="AlphaFoldDB" id="A0A1L9SRA1"/>
<dbReference type="GO" id="GO:0072546">
    <property type="term" value="C:EMC complex"/>
    <property type="evidence" value="ECO:0007669"/>
    <property type="project" value="TreeGrafter"/>
</dbReference>
<keyword evidence="5 6" id="KW-0472">Membrane</keyword>
<dbReference type="Proteomes" id="UP000184188">
    <property type="component" value="Unassembled WGS sequence"/>
</dbReference>
<keyword evidence="4 6" id="KW-1133">Transmembrane helix</keyword>
<dbReference type="PANTHER" id="PTHR28144:SF1">
    <property type="entry name" value="ER MEMBRANE PROTEIN COMPLEX SUBUNIT 5"/>
    <property type="match status" value="1"/>
</dbReference>
<evidence type="ECO:0000256" key="4">
    <source>
        <dbReference type="ARBA" id="ARBA00022989"/>
    </source>
</evidence>
<name>A0A1L9SRA1_9EURO</name>
<sequence>MGFFSRLITLFGLVLLGHAGFSAHEHTVLSSNARLTASPALPLDIVIEALVSLVIISLGLVLGAEKLKPVSWSVWAGQIEKEGGARNPYRRLEERYSFWDIRAKRKEFADWIRNQDVPAK</sequence>
<feature type="signal peptide" evidence="7">
    <location>
        <begin position="1"/>
        <end position="19"/>
    </location>
</feature>
<dbReference type="PANTHER" id="PTHR28144">
    <property type="entry name" value="ER MEMBRANE PROTEIN COMPLEX SUBUNIT 5"/>
    <property type="match status" value="1"/>
</dbReference>
<dbReference type="Pfam" id="PF10270">
    <property type="entry name" value="MMgT"/>
    <property type="match status" value="1"/>
</dbReference>
<dbReference type="VEuPathDB" id="FungiDB:ASPZODRAFT_1020383"/>
<proteinExistence type="inferred from homology"/>
<keyword evidence="3 6" id="KW-0812">Transmembrane</keyword>
<evidence type="ECO:0000256" key="3">
    <source>
        <dbReference type="ARBA" id="ARBA00022692"/>
    </source>
</evidence>
<organism evidence="8 9">
    <name type="scientific">Penicilliopsis zonata CBS 506.65</name>
    <dbReference type="NCBI Taxonomy" id="1073090"/>
    <lineage>
        <taxon>Eukaryota</taxon>
        <taxon>Fungi</taxon>
        <taxon>Dikarya</taxon>
        <taxon>Ascomycota</taxon>
        <taxon>Pezizomycotina</taxon>
        <taxon>Eurotiomycetes</taxon>
        <taxon>Eurotiomycetidae</taxon>
        <taxon>Eurotiales</taxon>
        <taxon>Aspergillaceae</taxon>
        <taxon>Penicilliopsis</taxon>
    </lineage>
</organism>
<dbReference type="OrthoDB" id="44756at2759"/>
<evidence type="ECO:0000256" key="6">
    <source>
        <dbReference type="SAM" id="Phobius"/>
    </source>
</evidence>
<dbReference type="GeneID" id="34607263"/>
<evidence type="ECO:0000256" key="5">
    <source>
        <dbReference type="ARBA" id="ARBA00023136"/>
    </source>
</evidence>
<dbReference type="InterPro" id="IPR018937">
    <property type="entry name" value="MMgT"/>
</dbReference>
<feature type="chain" id="PRO_5013290387" description="Magnesium transporter" evidence="7">
    <location>
        <begin position="20"/>
        <end position="120"/>
    </location>
</feature>
<evidence type="ECO:0000313" key="8">
    <source>
        <dbReference type="EMBL" id="OJJ49752.1"/>
    </source>
</evidence>
<dbReference type="EMBL" id="KV878337">
    <property type="protein sequence ID" value="OJJ49752.1"/>
    <property type="molecule type" value="Genomic_DNA"/>
</dbReference>
<keyword evidence="7" id="KW-0732">Signal</keyword>
<gene>
    <name evidence="8" type="ORF">ASPZODRAFT_1020383</name>
</gene>
<dbReference type="STRING" id="1073090.A0A1L9SRA1"/>
<dbReference type="GO" id="GO:0034975">
    <property type="term" value="P:protein folding in endoplasmic reticulum"/>
    <property type="evidence" value="ECO:0007669"/>
    <property type="project" value="TreeGrafter"/>
</dbReference>
<accession>A0A1L9SRA1</accession>
<evidence type="ECO:0000256" key="2">
    <source>
        <dbReference type="ARBA" id="ARBA00006109"/>
    </source>
</evidence>
<feature type="transmembrane region" description="Helical" evidence="6">
    <location>
        <begin position="46"/>
        <end position="64"/>
    </location>
</feature>
<protein>
    <recommendedName>
        <fullName evidence="10">Magnesium transporter</fullName>
    </recommendedName>
</protein>
<comment type="similarity">
    <text evidence="2">Belongs to the membrane magnesium transporter (TC 1.A.67) family.</text>
</comment>
<keyword evidence="9" id="KW-1185">Reference proteome</keyword>
<evidence type="ECO:0000256" key="1">
    <source>
        <dbReference type="ARBA" id="ARBA00004127"/>
    </source>
</evidence>
<dbReference type="InterPro" id="IPR053279">
    <property type="entry name" value="EMC_subunit"/>
</dbReference>
<evidence type="ECO:0000313" key="9">
    <source>
        <dbReference type="Proteomes" id="UP000184188"/>
    </source>
</evidence>
<dbReference type="RefSeq" id="XP_022584262.1">
    <property type="nucleotide sequence ID" value="XM_022720798.1"/>
</dbReference>